<evidence type="ECO:0000256" key="4">
    <source>
        <dbReference type="ARBA" id="ARBA00022692"/>
    </source>
</evidence>
<evidence type="ECO:0000256" key="12">
    <source>
        <dbReference type="SAM" id="MobiDB-lite"/>
    </source>
</evidence>
<dbReference type="EMBL" id="JAJSOW010000107">
    <property type="protein sequence ID" value="KAI9157233.1"/>
    <property type="molecule type" value="Genomic_DNA"/>
</dbReference>
<keyword evidence="3" id="KW-0813">Transport</keyword>
<evidence type="ECO:0000256" key="5">
    <source>
        <dbReference type="ARBA" id="ARBA00022737"/>
    </source>
</evidence>
<feature type="compositionally biased region" description="Low complexity" evidence="12">
    <location>
        <begin position="39"/>
        <end position="48"/>
    </location>
</feature>
<feature type="compositionally biased region" description="Basic and acidic residues" evidence="12">
    <location>
        <begin position="796"/>
        <end position="812"/>
    </location>
</feature>
<dbReference type="FunFam" id="1.20.1560.10:FF:000028">
    <property type="entry name" value="ABC transporter B family member 20"/>
    <property type="match status" value="1"/>
</dbReference>
<reference evidence="16" key="1">
    <citation type="journal article" date="2022" name="Plant J.">
        <title>Strategies of tolerance reflected in two North American maple genomes.</title>
        <authorList>
            <person name="McEvoy S.L."/>
            <person name="Sezen U.U."/>
            <person name="Trouern-Trend A."/>
            <person name="McMahon S.M."/>
            <person name="Schaberg P.G."/>
            <person name="Yang J."/>
            <person name="Wegrzyn J.L."/>
            <person name="Swenson N.G."/>
        </authorList>
    </citation>
    <scope>NUCLEOTIDE SEQUENCE</scope>
    <source>
        <strain evidence="16">91603</strain>
    </source>
</reference>
<evidence type="ECO:0000256" key="6">
    <source>
        <dbReference type="ARBA" id="ARBA00022741"/>
    </source>
</evidence>
<dbReference type="InterPro" id="IPR036640">
    <property type="entry name" value="ABC1_TM_sf"/>
</dbReference>
<feature type="region of interest" description="Disordered" evidence="12">
    <location>
        <begin position="16"/>
        <end position="62"/>
    </location>
</feature>
<feature type="transmembrane region" description="Helical" evidence="13">
    <location>
        <begin position="1053"/>
        <end position="1080"/>
    </location>
</feature>
<evidence type="ECO:0000259" key="15">
    <source>
        <dbReference type="PROSITE" id="PS50929"/>
    </source>
</evidence>
<feature type="transmembrane region" description="Helical" evidence="13">
    <location>
        <begin position="310"/>
        <end position="337"/>
    </location>
</feature>
<dbReference type="InterPro" id="IPR027417">
    <property type="entry name" value="P-loop_NTPase"/>
</dbReference>
<feature type="compositionally biased region" description="Basic and acidic residues" evidence="12">
    <location>
        <begin position="731"/>
        <end position="753"/>
    </location>
</feature>
<proteinExistence type="inferred from homology"/>
<dbReference type="CDD" id="cd18577">
    <property type="entry name" value="ABC_6TM_Pgp_ABCB1_D1_like"/>
    <property type="match status" value="1"/>
</dbReference>
<reference evidence="16" key="2">
    <citation type="submission" date="2023-02" db="EMBL/GenBank/DDBJ databases">
        <authorList>
            <person name="Swenson N.G."/>
            <person name="Wegrzyn J.L."/>
            <person name="Mcevoy S.L."/>
        </authorList>
    </citation>
    <scope>NUCLEOTIDE SEQUENCE</scope>
    <source>
        <strain evidence="16">91603</strain>
        <tissue evidence="16">Leaf</tissue>
    </source>
</reference>
<feature type="transmembrane region" description="Helical" evidence="13">
    <location>
        <begin position="955"/>
        <end position="975"/>
    </location>
</feature>
<feature type="transmembrane region" description="Helical" evidence="13">
    <location>
        <begin position="235"/>
        <end position="257"/>
    </location>
</feature>
<evidence type="ECO:0000256" key="7">
    <source>
        <dbReference type="ARBA" id="ARBA00022840"/>
    </source>
</evidence>
<dbReference type="FunFam" id="3.40.50.300:FF:000240">
    <property type="entry name" value="ABC transporter B family member 20"/>
    <property type="match status" value="1"/>
</dbReference>
<feature type="domain" description="ABC transmembrane type-1" evidence="15">
    <location>
        <begin position="834"/>
        <end position="1126"/>
    </location>
</feature>
<feature type="transmembrane region" description="Helical" evidence="13">
    <location>
        <begin position="138"/>
        <end position="159"/>
    </location>
</feature>
<organism evidence="16 17">
    <name type="scientific">Acer negundo</name>
    <name type="common">Box elder</name>
    <dbReference type="NCBI Taxonomy" id="4023"/>
    <lineage>
        <taxon>Eukaryota</taxon>
        <taxon>Viridiplantae</taxon>
        <taxon>Streptophyta</taxon>
        <taxon>Embryophyta</taxon>
        <taxon>Tracheophyta</taxon>
        <taxon>Spermatophyta</taxon>
        <taxon>Magnoliopsida</taxon>
        <taxon>eudicotyledons</taxon>
        <taxon>Gunneridae</taxon>
        <taxon>Pentapetalae</taxon>
        <taxon>rosids</taxon>
        <taxon>malvids</taxon>
        <taxon>Sapindales</taxon>
        <taxon>Sapindaceae</taxon>
        <taxon>Hippocastanoideae</taxon>
        <taxon>Acereae</taxon>
        <taxon>Acer</taxon>
    </lineage>
</organism>
<dbReference type="Gene3D" id="3.40.50.300">
    <property type="entry name" value="P-loop containing nucleotide triphosphate hydrolases"/>
    <property type="match status" value="2"/>
</dbReference>
<dbReference type="PANTHER" id="PTHR24222:SF52">
    <property type="entry name" value="ABC TRANSPORTER B FAMILY MEMBER 20-RELATED"/>
    <property type="match status" value="1"/>
</dbReference>
<evidence type="ECO:0008006" key="18">
    <source>
        <dbReference type="Google" id="ProtNLM"/>
    </source>
</evidence>
<dbReference type="FunFam" id="3.40.50.300:FF:001683">
    <property type="entry name" value="ABC transporter B family member 20"/>
    <property type="match status" value="1"/>
</dbReference>
<dbReference type="PROSITE" id="PS50929">
    <property type="entry name" value="ABC_TM1F"/>
    <property type="match status" value="2"/>
</dbReference>
<comment type="similarity">
    <text evidence="2">Belongs to the ABC transporter superfamily. ABCB family. Multidrug resistance exporter (TC 3.A.1.201) subfamily.</text>
</comment>
<evidence type="ECO:0000256" key="1">
    <source>
        <dbReference type="ARBA" id="ARBA00004141"/>
    </source>
</evidence>
<keyword evidence="9 13" id="KW-0472">Membrane</keyword>
<dbReference type="InterPro" id="IPR003593">
    <property type="entry name" value="AAA+_ATPase"/>
</dbReference>
<keyword evidence="5" id="KW-0677">Repeat</keyword>
<dbReference type="GO" id="GO:0016887">
    <property type="term" value="F:ATP hydrolysis activity"/>
    <property type="evidence" value="ECO:0007669"/>
    <property type="project" value="InterPro"/>
</dbReference>
<keyword evidence="4 13" id="KW-0812">Transmembrane</keyword>
<comment type="catalytic activity">
    <reaction evidence="11">
        <text>(indol-3-yl)acetate(in) + ATP + H2O = (indol-3-yl)acetate(out) + ADP + phosphate + H(+)</text>
        <dbReference type="Rhea" id="RHEA:84235"/>
        <dbReference type="ChEBI" id="CHEBI:15377"/>
        <dbReference type="ChEBI" id="CHEBI:15378"/>
        <dbReference type="ChEBI" id="CHEBI:30616"/>
        <dbReference type="ChEBI" id="CHEBI:30854"/>
        <dbReference type="ChEBI" id="CHEBI:43474"/>
        <dbReference type="ChEBI" id="CHEBI:456216"/>
    </reaction>
    <physiologicalReaction direction="left-to-right" evidence="11">
        <dbReference type="Rhea" id="RHEA:84236"/>
    </physiologicalReaction>
</comment>
<evidence type="ECO:0000256" key="9">
    <source>
        <dbReference type="ARBA" id="ARBA00023136"/>
    </source>
</evidence>
<keyword evidence="8 13" id="KW-1133">Transmembrane helix</keyword>
<sequence length="1410" mass="156298">MMISRGLFGWSPPHIQPLTPVSEVSEPPESPSPYLDPSAEAAAAAAAQEQEEEEMEEAEEMEPPPAAVPFSGLFACADRFDWVLMIVGSLAAAAHGTALVVYLHYFAKVIEVLRIGQSPNPSDGIEQYQRFKELALSIVYIAVGVFAAGWIEVSCWILTGERQTAVIRSRYVQVLLNQDMSFFDTYGNNGDIVSQVLSDVLLIQSALSEKVGNYIHNMATFFSGLVIGFVNCWQIALITLGTGPFIVAAGGISNIFLHRLAENIQDAYAEAASIAEQAVSYVRTLYAFTNETLAKYSYATSLQATLRYGILISLVQGLGLGFTYGLAICSCALQLWVGRFLVTHGRAHGGEIITALFAVILSGLGLNQAATNFYSFDQGRIAAYRLFEMISRSSSTTNYDGNSLPSVHGNIEFRNVYFSYLSRPEIPILSGFYLTVPAKKAVALVGRNGSGKSSIIPLMERFYDPTLGEVLLDGENIKNLKLEWLRSQIGLVTQEPALLSLSIRDNIAYGRDATLDQIEEAAKIAHAHTFISSLEKGYETQVGRAGLALTEEQKIKLSIARAVLLNPSILLLDEVTGGLDFEAERAVQEALDLLMLGRSTIIIARRLSLIRNADYIAVMEEGQLVEMGTHDELLTLDGLYAELLKCEEAAKLPRRMPIRNYNETATFQIEKDSSASHSFQEPSSPKMLKSPSLQRVGIYRPTDGAFDMQESPNTRSPPPENMMENGLLIDTGDKEPSIRRQDSFEKRLPELPKIDVLSANRQTSNGSDPESPISPLLTSDPKNERSHSQTFSRPLSHSDDIPTKVREGKDTQHRKAPSFWRLAQLSFAEWLYAVLGSIGAAIFGSFNPLLAYVIALIVTAYYRSENHHHLRQEVDKWCLIIACMGIVTVVANFLQHFYFGIMGEKMTERVRRMMFSAMLRNEVGWFDDEENSADTLSMRLANDATFVRAAFSNRLSIFIQDSTAVIVAVLIGMLLQWRLALVALATLPILTVSAIAQKLWLAGFSRGIQEMHRKASLVLEDAVRNIYTVVAFCAGNKVMELYRYQLNKIFKQSFLHGMAIGFAFGFSQFLLFACNALLLWYTAISVRDGHMDLATALKEYMVFSFATFALVEPFGLAPYILKRRQSLTSVFEIIDRVPKIDPDDNSALKPPNVYGSIELKNVDFCYPSRPEVLILSNFSLKVNGGQTVAVVGVSGSGKSTIISLMERFYDPVAGQVLLDGRDLKLYNLRWLRNHLGLVQQEPIIFSTTIRENIIYARHNASEAEMKEAARIANAHHFISSLPHGYDTHVGMRGVDLTPGQKQRIAIARVVLKNAPILLLDEASSSIESESSRVVQEALDTLIMGNKTTILIAHRAAMMRHVDNIVVLNGGRIVEEGSHDTLVAKNGLYVRLMQTQQPHHFGKGLRHHRLV</sequence>
<dbReference type="GO" id="GO:0005524">
    <property type="term" value="F:ATP binding"/>
    <property type="evidence" value="ECO:0007669"/>
    <property type="project" value="UniProtKB-KW"/>
</dbReference>
<feature type="domain" description="ABC transporter" evidence="14">
    <location>
        <begin position="411"/>
        <end position="646"/>
    </location>
</feature>
<dbReference type="InterPro" id="IPR039421">
    <property type="entry name" value="Type_1_exporter"/>
</dbReference>
<dbReference type="SMART" id="SM00382">
    <property type="entry name" value="AAA"/>
    <property type="match status" value="2"/>
</dbReference>
<feature type="transmembrane region" description="Helical" evidence="13">
    <location>
        <begin position="830"/>
        <end position="859"/>
    </location>
</feature>
<dbReference type="PANTHER" id="PTHR24222">
    <property type="entry name" value="ABC TRANSPORTER B FAMILY"/>
    <property type="match status" value="1"/>
</dbReference>
<dbReference type="Gene3D" id="1.20.1560.10">
    <property type="entry name" value="ABC transporter type 1, transmembrane domain"/>
    <property type="match status" value="2"/>
</dbReference>
<protein>
    <recommendedName>
        <fullName evidence="18">ABC transporter B family member 20</fullName>
    </recommendedName>
</protein>
<feature type="transmembrane region" description="Helical" evidence="13">
    <location>
        <begin position="879"/>
        <end position="901"/>
    </location>
</feature>
<evidence type="ECO:0000256" key="11">
    <source>
        <dbReference type="ARBA" id="ARBA00093214"/>
    </source>
</evidence>
<dbReference type="GO" id="GO:0005886">
    <property type="term" value="C:plasma membrane"/>
    <property type="evidence" value="ECO:0007669"/>
    <property type="project" value="TreeGrafter"/>
</dbReference>
<evidence type="ECO:0000256" key="13">
    <source>
        <dbReference type="SAM" id="Phobius"/>
    </source>
</evidence>
<feature type="transmembrane region" description="Helical" evidence="13">
    <location>
        <begin position="82"/>
        <end position="105"/>
    </location>
</feature>
<keyword evidence="10" id="KW-0325">Glycoprotein</keyword>
<dbReference type="InterPro" id="IPR011527">
    <property type="entry name" value="ABC1_TM_dom"/>
</dbReference>
<evidence type="ECO:0000256" key="10">
    <source>
        <dbReference type="ARBA" id="ARBA00023180"/>
    </source>
</evidence>
<gene>
    <name evidence="16" type="ORF">LWI28_018889</name>
</gene>
<keyword evidence="7" id="KW-0067">ATP-binding</keyword>
<dbReference type="InterPro" id="IPR003439">
    <property type="entry name" value="ABC_transporter-like_ATP-bd"/>
</dbReference>
<dbReference type="SUPFAM" id="SSF90123">
    <property type="entry name" value="ABC transporter transmembrane region"/>
    <property type="match status" value="2"/>
</dbReference>
<evidence type="ECO:0000256" key="8">
    <source>
        <dbReference type="ARBA" id="ARBA00022989"/>
    </source>
</evidence>
<name>A0AAD5NHI8_ACENE</name>
<feature type="transmembrane region" description="Helical" evidence="13">
    <location>
        <begin position="211"/>
        <end position="229"/>
    </location>
</feature>
<dbReference type="CDD" id="cd18578">
    <property type="entry name" value="ABC_6TM_Pgp_ABCB1_D2_like"/>
    <property type="match status" value="1"/>
</dbReference>
<evidence type="ECO:0000313" key="16">
    <source>
        <dbReference type="EMBL" id="KAI9157233.1"/>
    </source>
</evidence>
<keyword evidence="17" id="KW-1185">Reference proteome</keyword>
<comment type="subcellular location">
    <subcellularLocation>
        <location evidence="1">Membrane</location>
        <topology evidence="1">Multi-pass membrane protein</topology>
    </subcellularLocation>
</comment>
<feature type="region of interest" description="Disordered" evidence="12">
    <location>
        <begin position="671"/>
        <end position="812"/>
    </location>
</feature>
<dbReference type="FunFam" id="1.20.1560.10:FF:000049">
    <property type="entry name" value="ABC transporter B family member 6"/>
    <property type="match status" value="1"/>
</dbReference>
<feature type="compositionally biased region" description="Polar residues" evidence="12">
    <location>
        <begin position="759"/>
        <end position="768"/>
    </location>
</feature>
<feature type="transmembrane region" description="Helical" evidence="13">
    <location>
        <begin position="981"/>
        <end position="1004"/>
    </location>
</feature>
<feature type="transmembrane region" description="Helical" evidence="13">
    <location>
        <begin position="352"/>
        <end position="370"/>
    </location>
</feature>
<dbReference type="Pfam" id="PF00005">
    <property type="entry name" value="ABC_tran"/>
    <property type="match status" value="2"/>
</dbReference>
<evidence type="ECO:0000259" key="14">
    <source>
        <dbReference type="PROSITE" id="PS50893"/>
    </source>
</evidence>
<evidence type="ECO:0000256" key="2">
    <source>
        <dbReference type="ARBA" id="ARBA00007577"/>
    </source>
</evidence>
<dbReference type="Pfam" id="PF00664">
    <property type="entry name" value="ABC_membrane"/>
    <property type="match status" value="2"/>
</dbReference>
<feature type="transmembrane region" description="Helical" evidence="13">
    <location>
        <begin position="1100"/>
        <end position="1121"/>
    </location>
</feature>
<evidence type="ECO:0000313" key="17">
    <source>
        <dbReference type="Proteomes" id="UP001064489"/>
    </source>
</evidence>
<dbReference type="SUPFAM" id="SSF52540">
    <property type="entry name" value="P-loop containing nucleoside triphosphate hydrolases"/>
    <property type="match status" value="2"/>
</dbReference>
<keyword evidence="6" id="KW-0547">Nucleotide-binding</keyword>
<dbReference type="Proteomes" id="UP001064489">
    <property type="component" value="Chromosome 12"/>
</dbReference>
<feature type="domain" description="ABC transmembrane type-1" evidence="15">
    <location>
        <begin position="86"/>
        <end position="378"/>
    </location>
</feature>
<feature type="compositionally biased region" description="Acidic residues" evidence="12">
    <location>
        <begin position="49"/>
        <end position="62"/>
    </location>
</feature>
<dbReference type="FunFam" id="1.20.1560.10:FF:000021">
    <property type="entry name" value="ABC transporter B family member 6"/>
    <property type="match status" value="1"/>
</dbReference>
<dbReference type="GO" id="GO:0140359">
    <property type="term" value="F:ABC-type transporter activity"/>
    <property type="evidence" value="ECO:0007669"/>
    <property type="project" value="InterPro"/>
</dbReference>
<feature type="compositionally biased region" description="Low complexity" evidence="12">
    <location>
        <begin position="682"/>
        <end position="693"/>
    </location>
</feature>
<feature type="domain" description="ABC transporter" evidence="14">
    <location>
        <begin position="1157"/>
        <end position="1394"/>
    </location>
</feature>
<comment type="caution">
    <text evidence="16">The sequence shown here is derived from an EMBL/GenBank/DDBJ whole genome shotgun (WGS) entry which is preliminary data.</text>
</comment>
<evidence type="ECO:0000256" key="3">
    <source>
        <dbReference type="ARBA" id="ARBA00022448"/>
    </source>
</evidence>
<accession>A0AAD5NHI8</accession>
<dbReference type="PROSITE" id="PS50893">
    <property type="entry name" value="ABC_TRANSPORTER_2"/>
    <property type="match status" value="2"/>
</dbReference>